<dbReference type="RefSeq" id="WP_179702422.1">
    <property type="nucleotide sequence ID" value="NZ_BAAAHA010000002.1"/>
</dbReference>
<dbReference type="EMBL" id="JACCHJ010000001">
    <property type="protein sequence ID" value="NYK12190.1"/>
    <property type="molecule type" value="Genomic_DNA"/>
</dbReference>
<dbReference type="PANTHER" id="PTHR30061:SF50">
    <property type="entry name" value="MALTOSE_MALTODEXTRIN-BINDING PERIPLASMIC PROTEIN"/>
    <property type="match status" value="1"/>
</dbReference>
<organism evidence="5 6">
    <name type="scientific">Leifsonia naganoensis</name>
    <dbReference type="NCBI Taxonomy" id="150025"/>
    <lineage>
        <taxon>Bacteria</taxon>
        <taxon>Bacillati</taxon>
        <taxon>Actinomycetota</taxon>
        <taxon>Actinomycetes</taxon>
        <taxon>Micrococcales</taxon>
        <taxon>Microbacteriaceae</taxon>
        <taxon>Leifsonia</taxon>
    </lineage>
</organism>
<dbReference type="Pfam" id="PF01547">
    <property type="entry name" value="SBP_bac_1"/>
    <property type="match status" value="1"/>
</dbReference>
<dbReference type="GO" id="GO:0042956">
    <property type="term" value="P:maltodextrin transmembrane transport"/>
    <property type="evidence" value="ECO:0007669"/>
    <property type="project" value="TreeGrafter"/>
</dbReference>
<reference evidence="5 6" key="1">
    <citation type="submission" date="2020-07" db="EMBL/GenBank/DDBJ databases">
        <title>Sequencing the genomes of 1000 actinobacteria strains.</title>
        <authorList>
            <person name="Klenk H.-P."/>
        </authorList>
    </citation>
    <scope>NUCLEOTIDE SEQUENCE [LARGE SCALE GENOMIC DNA]</scope>
    <source>
        <strain evidence="5 6">DSM 15166</strain>
    </source>
</reference>
<dbReference type="AlphaFoldDB" id="A0A853DZ36"/>
<comment type="caution">
    <text evidence="5">The sequence shown here is derived from an EMBL/GenBank/DDBJ whole genome shotgun (WGS) entry which is preliminary data.</text>
</comment>
<dbReference type="Proteomes" id="UP000521075">
    <property type="component" value="Unassembled WGS sequence"/>
</dbReference>
<evidence type="ECO:0000313" key="6">
    <source>
        <dbReference type="Proteomes" id="UP000521075"/>
    </source>
</evidence>
<keyword evidence="5" id="KW-0762">Sugar transport</keyword>
<keyword evidence="3 4" id="KW-0732">Signal</keyword>
<feature type="signal peptide" evidence="4">
    <location>
        <begin position="1"/>
        <end position="21"/>
    </location>
</feature>
<evidence type="ECO:0000256" key="4">
    <source>
        <dbReference type="SAM" id="SignalP"/>
    </source>
</evidence>
<keyword evidence="2" id="KW-0813">Transport</keyword>
<dbReference type="PROSITE" id="PS51257">
    <property type="entry name" value="PROKAR_LIPOPROTEIN"/>
    <property type="match status" value="1"/>
</dbReference>
<accession>A0A853DZ36</accession>
<dbReference type="SUPFAM" id="SSF53850">
    <property type="entry name" value="Periplasmic binding protein-like II"/>
    <property type="match status" value="1"/>
</dbReference>
<evidence type="ECO:0000256" key="2">
    <source>
        <dbReference type="ARBA" id="ARBA00022448"/>
    </source>
</evidence>
<dbReference type="InterPro" id="IPR006059">
    <property type="entry name" value="SBP"/>
</dbReference>
<dbReference type="PANTHER" id="PTHR30061">
    <property type="entry name" value="MALTOSE-BINDING PERIPLASMIC PROTEIN"/>
    <property type="match status" value="1"/>
</dbReference>
<dbReference type="Gene3D" id="3.40.190.10">
    <property type="entry name" value="Periplasmic binding protein-like II"/>
    <property type="match status" value="1"/>
</dbReference>
<dbReference type="GO" id="GO:0015768">
    <property type="term" value="P:maltose transport"/>
    <property type="evidence" value="ECO:0007669"/>
    <property type="project" value="TreeGrafter"/>
</dbReference>
<sequence>MRYTKTITAAAVAATAALALAGCSGSSGGSDGSKKTVTMWIYPVIADEAKHKGFWDETVKAFEAEHKDITVKYEIYPWANRDESLSTAIAAGKGPDLVYLIPDQLSTYQKSIEPMDSYLPSAQKKDILDNVADSITIDGKLMAAPILTSANALMCDAKAFEAAGVTDYPKTWDDLEKLAPTFKEKGIYVTQYFGSPDVTLNMTFYPLLWQAGGSVYNKDGSKVAFDSAAGEKALSMISDFAAKGYIEKDLISTMPALEQTALATNNVACTWQSGPSDVTSFWGEDAIKILPPLTDEKQVSYGTVGSLAMLKGAKDKEAAGEFAAFATDAENSKKFDLASNFFSPLKSTGELYADDPIQSAIEKTIPTSKVGELQPSARAVMGVLAPEIQAALLGTKTPEQALKDAAAAAQPLIK</sequence>
<keyword evidence="6" id="KW-1185">Reference proteome</keyword>
<evidence type="ECO:0000313" key="5">
    <source>
        <dbReference type="EMBL" id="NYK12190.1"/>
    </source>
</evidence>
<feature type="chain" id="PRO_5039161681" evidence="4">
    <location>
        <begin position="22"/>
        <end position="414"/>
    </location>
</feature>
<comment type="similarity">
    <text evidence="1">Belongs to the bacterial solute-binding protein 1 family.</text>
</comment>
<protein>
    <submittedName>
        <fullName evidence="5">Multiple sugar transport system substrate-binding protein</fullName>
    </submittedName>
</protein>
<name>A0A853DZ36_9MICO</name>
<dbReference type="GO" id="GO:0055052">
    <property type="term" value="C:ATP-binding cassette (ABC) transporter complex, substrate-binding subunit-containing"/>
    <property type="evidence" value="ECO:0007669"/>
    <property type="project" value="TreeGrafter"/>
</dbReference>
<gene>
    <name evidence="5" type="ORF">HNR14_004071</name>
</gene>
<dbReference type="GO" id="GO:1901982">
    <property type="term" value="F:maltose binding"/>
    <property type="evidence" value="ECO:0007669"/>
    <property type="project" value="TreeGrafter"/>
</dbReference>
<evidence type="ECO:0000256" key="1">
    <source>
        <dbReference type="ARBA" id="ARBA00008520"/>
    </source>
</evidence>
<evidence type="ECO:0000256" key="3">
    <source>
        <dbReference type="ARBA" id="ARBA00022729"/>
    </source>
</evidence>
<proteinExistence type="inferred from homology"/>